<organism evidence="2 3">
    <name type="scientific">Fusibacter bizertensis</name>
    <dbReference type="NCBI Taxonomy" id="1488331"/>
    <lineage>
        <taxon>Bacteria</taxon>
        <taxon>Bacillati</taxon>
        <taxon>Bacillota</taxon>
        <taxon>Clostridia</taxon>
        <taxon>Eubacteriales</taxon>
        <taxon>Eubacteriales Family XII. Incertae Sedis</taxon>
        <taxon>Fusibacter</taxon>
    </lineage>
</organism>
<gene>
    <name evidence="2" type="ORF">QE109_11480</name>
</gene>
<accession>A0ABT6NEC3</accession>
<sequence>MKILNRTELKNLMQFNEQPCVSIFLPTEKVGTEIEKNKIQLKNLIKESEEKLKKTSMLEKEIPKLLAPIEKLLDDNMFWSYQNDGLAMFITKGEFYYYQLPIKFEKLTVVSKRFHVKPLLSLFNNNGQFYVLALSQHEVRLIECSQFGATEIKLEDMPANISEALKYDEQEKQLQFHTGTAGGTGGNVRSAMFHGQDVDHKNDILRYFRQINASVVDFLKECKAPLILAGVDYLLSIYKEANDYQGLLEEGLIGNPEKLSTKEIRDEVWNIVEPYFEEKQKQASALYMELSGTDQASNDIEKIVPAAYNGRVKQLIISTGIQQWGEFVSEKNAVELHDVDTSSSIDLIDFAATCTFLTGGDVFIVGAEDIPEGKPYAAILRY</sequence>
<protein>
    <submittedName>
        <fullName evidence="2">Uncharacterized protein</fullName>
    </submittedName>
</protein>
<proteinExistence type="predicted"/>
<dbReference type="Proteomes" id="UP001158045">
    <property type="component" value="Unassembled WGS sequence"/>
</dbReference>
<feature type="coiled-coil region" evidence="1">
    <location>
        <begin position="31"/>
        <end position="61"/>
    </location>
</feature>
<evidence type="ECO:0000313" key="3">
    <source>
        <dbReference type="Proteomes" id="UP001158045"/>
    </source>
</evidence>
<name>A0ABT6NEC3_9FIRM</name>
<keyword evidence="1" id="KW-0175">Coiled coil</keyword>
<evidence type="ECO:0000256" key="1">
    <source>
        <dbReference type="SAM" id="Coils"/>
    </source>
</evidence>
<keyword evidence="3" id="KW-1185">Reference proteome</keyword>
<reference evidence="2 3" key="1">
    <citation type="submission" date="2023-04" db="EMBL/GenBank/DDBJ databases">
        <title>Fusibacter bizertensis strain WBS, isolated from littoral bottom sediments of the Arctic seas - biochemical and genomic analysis.</title>
        <authorList>
            <person name="Brioukhanov A.L."/>
        </authorList>
    </citation>
    <scope>NUCLEOTIDE SEQUENCE [LARGE SCALE GENOMIC DNA]</scope>
    <source>
        <strain evidence="2 3">WBS</strain>
    </source>
</reference>
<dbReference type="InterPro" id="IPR041289">
    <property type="entry name" value="Bact_RF_family3"/>
</dbReference>
<comment type="caution">
    <text evidence="2">The sequence shown here is derived from an EMBL/GenBank/DDBJ whole genome shotgun (WGS) entry which is preliminary data.</text>
</comment>
<dbReference type="EMBL" id="JARYZI010000007">
    <property type="protein sequence ID" value="MDH8678774.1"/>
    <property type="molecule type" value="Genomic_DNA"/>
</dbReference>
<dbReference type="RefSeq" id="WP_281094665.1">
    <property type="nucleotide sequence ID" value="NZ_JARYZI010000007.1"/>
</dbReference>
<dbReference type="Pfam" id="PF18845">
    <property type="entry name" value="baeRF_family3"/>
    <property type="match status" value="1"/>
</dbReference>
<evidence type="ECO:0000313" key="2">
    <source>
        <dbReference type="EMBL" id="MDH8678774.1"/>
    </source>
</evidence>